<dbReference type="InterPro" id="IPR001173">
    <property type="entry name" value="Glyco_trans_2-like"/>
</dbReference>
<dbReference type="EMBL" id="LR796766">
    <property type="protein sequence ID" value="CAB4164673.1"/>
    <property type="molecule type" value="Genomic_DNA"/>
</dbReference>
<dbReference type="PANTHER" id="PTHR22916">
    <property type="entry name" value="GLYCOSYLTRANSFERASE"/>
    <property type="match status" value="1"/>
</dbReference>
<evidence type="ECO:0000259" key="1">
    <source>
        <dbReference type="Pfam" id="PF00535"/>
    </source>
</evidence>
<reference evidence="2" key="1">
    <citation type="submission" date="2020-04" db="EMBL/GenBank/DDBJ databases">
        <authorList>
            <person name="Chiriac C."/>
            <person name="Salcher M."/>
            <person name="Ghai R."/>
            <person name="Kavagutti S V."/>
        </authorList>
    </citation>
    <scope>NUCLEOTIDE SEQUENCE</scope>
</reference>
<dbReference type="Gene3D" id="3.90.550.10">
    <property type="entry name" value="Spore Coat Polysaccharide Biosynthesis Protein SpsA, Chain A"/>
    <property type="match status" value="1"/>
</dbReference>
<gene>
    <name evidence="2" type="ORF">UFOVP828_63</name>
</gene>
<proteinExistence type="predicted"/>
<evidence type="ECO:0000313" key="2">
    <source>
        <dbReference type="EMBL" id="CAB4164673.1"/>
    </source>
</evidence>
<keyword evidence="2" id="KW-0808">Transferase</keyword>
<organism evidence="2">
    <name type="scientific">uncultured Caudovirales phage</name>
    <dbReference type="NCBI Taxonomy" id="2100421"/>
    <lineage>
        <taxon>Viruses</taxon>
        <taxon>Duplodnaviria</taxon>
        <taxon>Heunggongvirae</taxon>
        <taxon>Uroviricota</taxon>
        <taxon>Caudoviricetes</taxon>
        <taxon>Peduoviridae</taxon>
        <taxon>Maltschvirus</taxon>
        <taxon>Maltschvirus maltsch</taxon>
    </lineage>
</organism>
<dbReference type="InterPro" id="IPR029044">
    <property type="entry name" value="Nucleotide-diphossugar_trans"/>
</dbReference>
<dbReference type="CDD" id="cd00761">
    <property type="entry name" value="Glyco_tranf_GTA_type"/>
    <property type="match status" value="1"/>
</dbReference>
<accession>A0A6J5P026</accession>
<dbReference type="Pfam" id="PF00535">
    <property type="entry name" value="Glycos_transf_2"/>
    <property type="match status" value="1"/>
</dbReference>
<feature type="domain" description="Glycosyltransferase 2-like" evidence="1">
    <location>
        <begin position="20"/>
        <end position="167"/>
    </location>
</feature>
<protein>
    <submittedName>
        <fullName evidence="2">WcaA Glycosyltransferases involved in cell wall biogenesis</fullName>
    </submittedName>
</protein>
<sequence>MLQVCFLKTMQDVVSRDVLVIVPTHSRDHTFSYTIDSILNQSYKNFNLAIVGDGVSEEYKKNIQKIADSDDRIFFYDNKKNRDTGRTGEVHRNKPIQDFNPKYITYCGDDDLLISNHIEKMVEEIQGYDFVHPIAYMVKQKNDRSEYINRFLQNEVDSIYIKALNFISLTGAMHTKELFDKTEGWTAAKPGRGTDHEMWLKFMKVKGFKGKSSLFSTTIKINRSGCKKQDGVTLEDELDFIKEWSEAIKDKGFIEKWNSYINQVVANKKGNPVIYDIKQ</sequence>
<dbReference type="SUPFAM" id="SSF53448">
    <property type="entry name" value="Nucleotide-diphospho-sugar transferases"/>
    <property type="match status" value="1"/>
</dbReference>
<dbReference type="GO" id="GO:0016758">
    <property type="term" value="F:hexosyltransferase activity"/>
    <property type="evidence" value="ECO:0007669"/>
    <property type="project" value="UniProtKB-ARBA"/>
</dbReference>
<name>A0A6J5P026_9CAUD</name>
<dbReference type="PANTHER" id="PTHR22916:SF3">
    <property type="entry name" value="UDP-GLCNAC:BETAGAL BETA-1,3-N-ACETYLGLUCOSAMINYLTRANSFERASE-LIKE PROTEIN 1"/>
    <property type="match status" value="1"/>
</dbReference>